<name>A0ABM1EBN6_PRICU</name>
<dbReference type="Pfam" id="PF09786">
    <property type="entry name" value="CytochromB561_N"/>
    <property type="match status" value="1"/>
</dbReference>
<feature type="compositionally biased region" description="Polar residues" evidence="1">
    <location>
        <begin position="180"/>
        <end position="206"/>
    </location>
</feature>
<dbReference type="PANTHER" id="PTHR21780">
    <property type="entry name" value="TRANSMEMBRANE PROTEIN 209"/>
    <property type="match status" value="1"/>
</dbReference>
<protein>
    <submittedName>
        <fullName evidence="3">Transmembrane protein 209-like</fullName>
    </submittedName>
</protein>
<evidence type="ECO:0000313" key="3">
    <source>
        <dbReference type="RefSeq" id="XP_014669607.1"/>
    </source>
</evidence>
<dbReference type="GeneID" id="106810688"/>
<sequence>MLWHSGRLGKYFDFTWPVVSTIECILAIWFGLNAIICAVNYMWPTLGCTTIELTMIQQRLLRIKGNEPGFRTFLPRLFRSSASRTSATLYSQGSPLMCSSSSPYRNHSLHASAGYSPSRSPGHLSLHGQSAINRVSPGRSGTFQRHSPVGGAPYSPGDSPYTPSGSPYSPSGAYERYSPSEASPYSPGSTPVSSSFVRRSPGSGNAASPGVLRTRSFSRMQRGSNSTVSPIFAESPDSFRVHYHGSPSHSPAVLTSDGAFTDVNTLNCFLHEETTKDQIQQISNLEASSASQSQSFWSYGKTPDYTQLLRKFQYQASSRLPHHASLSSSSHKDDDVDTRTTYEESEVWSKLAIHRETLDRWTENIRKWLCQTILVRLIAEIGSINDDLDRLGCGEIKIGDVSISSLRQISLTRGQHIPTLNTVLPYLDVTSNQEYLVNRIRELGSGGCMSEYRWNGGGSFKGKPWDEHLISDAGIVMHMLCTYLDGRLPPHPKYPDGRTFTSQYFVKTPDKPSKTKKDQLCIYQSHISPPHYRVIIAEHTWDVPQGRNNLLHAILLFLYHIRTKENGMLGRVNLGLSGVNVMWVLDQAGMEY</sequence>
<reference evidence="3" key="1">
    <citation type="submission" date="2025-08" db="UniProtKB">
        <authorList>
            <consortium name="RefSeq"/>
        </authorList>
    </citation>
    <scope>IDENTIFICATION</scope>
</reference>
<organism evidence="2 3">
    <name type="scientific">Priapulus caudatus</name>
    <name type="common">Priapulid worm</name>
    <dbReference type="NCBI Taxonomy" id="37621"/>
    <lineage>
        <taxon>Eukaryota</taxon>
        <taxon>Metazoa</taxon>
        <taxon>Ecdysozoa</taxon>
        <taxon>Scalidophora</taxon>
        <taxon>Priapulida</taxon>
        <taxon>Priapulimorpha</taxon>
        <taxon>Priapulimorphida</taxon>
        <taxon>Priapulidae</taxon>
        <taxon>Priapulus</taxon>
    </lineage>
</organism>
<dbReference type="InterPro" id="IPR019176">
    <property type="entry name" value="Cytochrome_B561-rel"/>
</dbReference>
<dbReference type="PANTHER" id="PTHR21780:SF0">
    <property type="entry name" value="TRANSMEMBRANE PROTEIN 209"/>
    <property type="match status" value="1"/>
</dbReference>
<gene>
    <name evidence="3" type="primary">LOC106810688</name>
</gene>
<feature type="compositionally biased region" description="Polar residues" evidence="1">
    <location>
        <begin position="127"/>
        <end position="145"/>
    </location>
</feature>
<feature type="region of interest" description="Disordered" evidence="1">
    <location>
        <begin position="109"/>
        <end position="231"/>
    </location>
</feature>
<evidence type="ECO:0000313" key="2">
    <source>
        <dbReference type="Proteomes" id="UP000695022"/>
    </source>
</evidence>
<evidence type="ECO:0000256" key="1">
    <source>
        <dbReference type="SAM" id="MobiDB-lite"/>
    </source>
</evidence>
<feature type="compositionally biased region" description="Polar residues" evidence="1">
    <location>
        <begin position="215"/>
        <end position="229"/>
    </location>
</feature>
<feature type="compositionally biased region" description="Low complexity" evidence="1">
    <location>
        <begin position="153"/>
        <end position="172"/>
    </location>
</feature>
<dbReference type="RefSeq" id="XP_014669607.1">
    <property type="nucleotide sequence ID" value="XM_014814121.1"/>
</dbReference>
<keyword evidence="2" id="KW-1185">Reference proteome</keyword>
<proteinExistence type="predicted"/>
<dbReference type="Proteomes" id="UP000695022">
    <property type="component" value="Unplaced"/>
</dbReference>
<accession>A0ABM1EBN6</accession>